<dbReference type="InterPro" id="IPR019612">
    <property type="entry name" value="Minor_capsid_put"/>
</dbReference>
<proteinExistence type="predicted"/>
<gene>
    <name evidence="1" type="ORF">GC105_10705</name>
</gene>
<organism evidence="1 2">
    <name type="scientific">Alkalibaculum sporogenes</name>
    <dbReference type="NCBI Taxonomy" id="2655001"/>
    <lineage>
        <taxon>Bacteria</taxon>
        <taxon>Bacillati</taxon>
        <taxon>Bacillota</taxon>
        <taxon>Clostridia</taxon>
        <taxon>Eubacteriales</taxon>
        <taxon>Eubacteriaceae</taxon>
        <taxon>Alkalibaculum</taxon>
    </lineage>
</organism>
<dbReference type="EMBL" id="WHNX01000015">
    <property type="protein sequence ID" value="MPW26257.1"/>
    <property type="molecule type" value="Genomic_DNA"/>
</dbReference>
<evidence type="ECO:0000313" key="2">
    <source>
        <dbReference type="Proteomes" id="UP000440004"/>
    </source>
</evidence>
<dbReference type="Proteomes" id="UP000440004">
    <property type="component" value="Unassembled WGS sequence"/>
</dbReference>
<accession>A0A6A7KAP5</accession>
<protein>
    <recommendedName>
        <fullName evidence="3">Minor capsid protein</fullName>
    </recommendedName>
</protein>
<reference evidence="1 2" key="1">
    <citation type="submission" date="2019-10" db="EMBL/GenBank/DDBJ databases">
        <title>Alkalibaculum tamaniensis sp.nov., a new alkaliphilic acetogen, isolated on methoxylated aromatics from a mud volcano.</title>
        <authorList>
            <person name="Khomyakova M.A."/>
            <person name="Merkel A.Y."/>
            <person name="Bonch-Osmolovskaya E.A."/>
            <person name="Slobodkin A.I."/>
        </authorList>
    </citation>
    <scope>NUCLEOTIDE SEQUENCE [LARGE SCALE GENOMIC DNA]</scope>
    <source>
        <strain evidence="1 2">M08DMB</strain>
    </source>
</reference>
<dbReference type="Pfam" id="PF10665">
    <property type="entry name" value="Minor_capsid_1"/>
    <property type="match status" value="1"/>
</dbReference>
<sequence length="110" mass="12450">MRPIPKKVLIHDASHKYDGTKDTWGNITYPNTRDLKRVRIEPTSKRVLSKDNTEVQLNSLMFYDCVNSKPVGVTFEIGDAIVFGGATYIVVSPDPLYDNSKIHHYEIGLV</sequence>
<evidence type="ECO:0000313" key="1">
    <source>
        <dbReference type="EMBL" id="MPW26257.1"/>
    </source>
</evidence>
<dbReference type="AlphaFoldDB" id="A0A6A7KAP5"/>
<comment type="caution">
    <text evidence="1">The sequence shown here is derived from an EMBL/GenBank/DDBJ whole genome shotgun (WGS) entry which is preliminary data.</text>
</comment>
<name>A0A6A7KAP5_9FIRM</name>
<evidence type="ECO:0008006" key="3">
    <source>
        <dbReference type="Google" id="ProtNLM"/>
    </source>
</evidence>
<dbReference type="RefSeq" id="WP_152804584.1">
    <property type="nucleotide sequence ID" value="NZ_WHNX01000015.1"/>
</dbReference>
<keyword evidence="2" id="KW-1185">Reference proteome</keyword>